<feature type="compositionally biased region" description="Basic and acidic residues" evidence="1">
    <location>
        <begin position="34"/>
        <end position="51"/>
    </location>
</feature>
<evidence type="ECO:0000256" key="1">
    <source>
        <dbReference type="SAM" id="MobiDB-lite"/>
    </source>
</evidence>
<keyword evidence="3" id="KW-1185">Reference proteome</keyword>
<evidence type="ECO:0000313" key="2">
    <source>
        <dbReference type="EMBL" id="WCE13391.1"/>
    </source>
</evidence>
<dbReference type="AlphaFoldDB" id="A0AAX3LBH2"/>
<sequence length="51" mass="6004">MKTLNEVINSRTCESRERIKEMARKLVQETGQQIEHEKQESPTDIENKETS</sequence>
<dbReference type="GeneID" id="45818559"/>
<name>A0AAX3LBH2_9ENTR</name>
<protein>
    <submittedName>
        <fullName evidence="2">Uncharacterized protein</fullName>
    </submittedName>
</protein>
<dbReference type="EMBL" id="CP116347">
    <property type="protein sequence ID" value="WCE13391.1"/>
    <property type="molecule type" value="Genomic_DNA"/>
</dbReference>
<dbReference type="Proteomes" id="UP001210538">
    <property type="component" value="Chromosome"/>
</dbReference>
<dbReference type="RefSeq" id="WP_153852750.1">
    <property type="nucleotide sequence ID" value="NC_016514.1"/>
</dbReference>
<gene>
    <name evidence="2" type="ORF">PHA72_00375</name>
</gene>
<evidence type="ECO:0000313" key="3">
    <source>
        <dbReference type="Proteomes" id="UP001210538"/>
    </source>
</evidence>
<accession>A0AAX3LBH2</accession>
<organism evidence="2 3">
    <name type="scientific">Enterobacter ludwigii</name>
    <dbReference type="NCBI Taxonomy" id="299767"/>
    <lineage>
        <taxon>Bacteria</taxon>
        <taxon>Pseudomonadati</taxon>
        <taxon>Pseudomonadota</taxon>
        <taxon>Gammaproteobacteria</taxon>
        <taxon>Enterobacterales</taxon>
        <taxon>Enterobacteriaceae</taxon>
        <taxon>Enterobacter</taxon>
        <taxon>Enterobacter cloacae complex</taxon>
    </lineage>
</organism>
<reference evidence="2 3" key="1">
    <citation type="submission" date="2023-01" db="EMBL/GenBank/DDBJ databases">
        <title>Genome sequence resource and annotation of Enterobacter ludwigii, an economically important pathogen of seedling wilt with strawberry.</title>
        <authorList>
            <person name="Xie Y."/>
        </authorList>
    </citation>
    <scope>NUCLEOTIDE SEQUENCE [LARGE SCALE GENOMIC DNA]</scope>
    <source>
        <strain evidence="2 3">CM-TZ4</strain>
    </source>
</reference>
<proteinExistence type="predicted"/>
<feature type="region of interest" description="Disordered" evidence="1">
    <location>
        <begin position="28"/>
        <end position="51"/>
    </location>
</feature>